<evidence type="ECO:0000259" key="1">
    <source>
        <dbReference type="Pfam" id="PF00561"/>
    </source>
</evidence>
<keyword evidence="3" id="KW-1185">Reference proteome</keyword>
<gene>
    <name evidence="2" type="ORF">GCM10022204_18710</name>
</gene>
<evidence type="ECO:0000313" key="3">
    <source>
        <dbReference type="Proteomes" id="UP001500051"/>
    </source>
</evidence>
<dbReference type="PRINTS" id="PR00111">
    <property type="entry name" value="ABHYDROLASE"/>
</dbReference>
<feature type="domain" description="AB hydrolase-1" evidence="1">
    <location>
        <begin position="40"/>
        <end position="144"/>
    </location>
</feature>
<dbReference type="InterPro" id="IPR000073">
    <property type="entry name" value="AB_hydrolase_1"/>
</dbReference>
<comment type="caution">
    <text evidence="2">The sequence shown here is derived from an EMBL/GenBank/DDBJ whole genome shotgun (WGS) entry which is preliminary data.</text>
</comment>
<reference evidence="3" key="1">
    <citation type="journal article" date="2019" name="Int. J. Syst. Evol. Microbiol.">
        <title>The Global Catalogue of Microorganisms (GCM) 10K type strain sequencing project: providing services to taxonomists for standard genome sequencing and annotation.</title>
        <authorList>
            <consortium name="The Broad Institute Genomics Platform"/>
            <consortium name="The Broad Institute Genome Sequencing Center for Infectious Disease"/>
            <person name="Wu L."/>
            <person name="Ma J."/>
        </authorList>
    </citation>
    <scope>NUCLEOTIDE SEQUENCE [LARGE SCALE GENOMIC DNA]</scope>
    <source>
        <strain evidence="3">JCM 16548</strain>
    </source>
</reference>
<dbReference type="Proteomes" id="UP001500051">
    <property type="component" value="Unassembled WGS sequence"/>
</dbReference>
<dbReference type="EMBL" id="BAAAYX010000004">
    <property type="protein sequence ID" value="GAA3702037.1"/>
    <property type="molecule type" value="Genomic_DNA"/>
</dbReference>
<dbReference type="PANTHER" id="PTHR43798">
    <property type="entry name" value="MONOACYLGLYCEROL LIPASE"/>
    <property type="match status" value="1"/>
</dbReference>
<dbReference type="InterPro" id="IPR050266">
    <property type="entry name" value="AB_hydrolase_sf"/>
</dbReference>
<organism evidence="2 3">
    <name type="scientific">Microlunatus aurantiacus</name>
    <dbReference type="NCBI Taxonomy" id="446786"/>
    <lineage>
        <taxon>Bacteria</taxon>
        <taxon>Bacillati</taxon>
        <taxon>Actinomycetota</taxon>
        <taxon>Actinomycetes</taxon>
        <taxon>Propionibacteriales</taxon>
        <taxon>Propionibacteriaceae</taxon>
        <taxon>Microlunatus</taxon>
    </lineage>
</organism>
<protein>
    <recommendedName>
        <fullName evidence="1">AB hydrolase-1 domain-containing protein</fullName>
    </recommendedName>
</protein>
<dbReference type="SUPFAM" id="SSF53474">
    <property type="entry name" value="alpha/beta-Hydrolases"/>
    <property type="match status" value="1"/>
</dbReference>
<evidence type="ECO:0000313" key="2">
    <source>
        <dbReference type="EMBL" id="GAA3702037.1"/>
    </source>
</evidence>
<dbReference type="InterPro" id="IPR029058">
    <property type="entry name" value="AB_hydrolase_fold"/>
</dbReference>
<dbReference type="RefSeq" id="WP_344812056.1">
    <property type="nucleotide sequence ID" value="NZ_BAAAYX010000004.1"/>
</dbReference>
<dbReference type="PANTHER" id="PTHR43798:SF33">
    <property type="entry name" value="HYDROLASE, PUTATIVE (AFU_ORTHOLOGUE AFUA_2G14860)-RELATED"/>
    <property type="match status" value="1"/>
</dbReference>
<accession>A0ABP7D8C1</accession>
<proteinExistence type="predicted"/>
<name>A0ABP7D8C1_9ACTN</name>
<dbReference type="Gene3D" id="3.40.50.1820">
    <property type="entry name" value="alpha/beta hydrolase"/>
    <property type="match status" value="1"/>
</dbReference>
<sequence>MKLVPGARRPPPPASRLVDRWTSVAGVDVFYREARVAGAPVMVHLHGFGLSGHYLVPTAELLSERFHTLVPDLPGFGRSAGDADALDVTALAEAAAAFLDDRGVESATLVGNSMGCAVVCELAHRHPDRVDRAVLVSPAGGVHNQPLHRAVRQLARDGALEPARLLSVAVPDYLRFGISSTRRMFRALTEYPALERLIELQIPTLAVVGSRDPMMPGPARVREVAGRNDNHVLLVVIHGAAHAINFSHPAELANVIRQFTADEPIVDDPDAPGLARAYELHRGIHLP</sequence>
<dbReference type="Pfam" id="PF00561">
    <property type="entry name" value="Abhydrolase_1"/>
    <property type="match status" value="1"/>
</dbReference>